<dbReference type="GO" id="GO:0032259">
    <property type="term" value="P:methylation"/>
    <property type="evidence" value="ECO:0007669"/>
    <property type="project" value="UniProtKB-KW"/>
</dbReference>
<reference evidence="2" key="1">
    <citation type="submission" date="2022-05" db="EMBL/GenBank/DDBJ databases">
        <title>Novel bacterial taxa in a minimal lignocellulolytic consortium and its capacity to transform plastics disclosed by genome-resolved metagenomics.</title>
        <authorList>
            <person name="Rodriguez C.A.D."/>
            <person name="Diaz-Garcia L."/>
            <person name="Herrera K."/>
            <person name="Tarazona N.A."/>
            <person name="Sproer C."/>
            <person name="Overmann J."/>
            <person name="Jimenez D.J."/>
        </authorList>
    </citation>
    <scope>NUCLEOTIDE SEQUENCE</scope>
    <source>
        <strain evidence="2">MAG5</strain>
    </source>
</reference>
<dbReference type="Gene3D" id="3.40.50.150">
    <property type="entry name" value="Vaccinia Virus protein VP39"/>
    <property type="match status" value="1"/>
</dbReference>
<dbReference type="Proteomes" id="UP001056756">
    <property type="component" value="Chromosome"/>
</dbReference>
<gene>
    <name evidence="2" type="ORF">NAG76_12610</name>
</gene>
<dbReference type="EMBL" id="CP097899">
    <property type="protein sequence ID" value="URN92695.1"/>
    <property type="molecule type" value="Genomic_DNA"/>
</dbReference>
<dbReference type="CDD" id="cd02440">
    <property type="entry name" value="AdoMet_MTases"/>
    <property type="match status" value="1"/>
</dbReference>
<accession>A0A9J6Z9L1</accession>
<dbReference type="Pfam" id="PF08241">
    <property type="entry name" value="Methyltransf_11"/>
    <property type="match status" value="1"/>
</dbReference>
<dbReference type="PANTHER" id="PTHR43861:SF1">
    <property type="entry name" value="TRANS-ACONITATE 2-METHYLTRANSFERASE"/>
    <property type="match status" value="1"/>
</dbReference>
<dbReference type="AlphaFoldDB" id="A0A9J6Z9L1"/>
<dbReference type="InterPro" id="IPR013216">
    <property type="entry name" value="Methyltransf_11"/>
</dbReference>
<proteinExistence type="predicted"/>
<evidence type="ECO:0000259" key="1">
    <source>
        <dbReference type="Pfam" id="PF08241"/>
    </source>
</evidence>
<dbReference type="GO" id="GO:0008757">
    <property type="term" value="F:S-adenosylmethionine-dependent methyltransferase activity"/>
    <property type="evidence" value="ECO:0007669"/>
    <property type="project" value="InterPro"/>
</dbReference>
<dbReference type="SUPFAM" id="SSF53335">
    <property type="entry name" value="S-adenosyl-L-methionine-dependent methyltransferases"/>
    <property type="match status" value="1"/>
</dbReference>
<evidence type="ECO:0000313" key="3">
    <source>
        <dbReference type="Proteomes" id="UP001056756"/>
    </source>
</evidence>
<organism evidence="2 3">
    <name type="scientific">Candidatus Pristimantibacillus lignocellulolyticus</name>
    <dbReference type="NCBI Taxonomy" id="2994561"/>
    <lineage>
        <taxon>Bacteria</taxon>
        <taxon>Bacillati</taxon>
        <taxon>Bacillota</taxon>
        <taxon>Bacilli</taxon>
        <taxon>Bacillales</taxon>
        <taxon>Paenibacillaceae</taxon>
        <taxon>Candidatus Pristimantibacillus</taxon>
    </lineage>
</organism>
<dbReference type="PANTHER" id="PTHR43861">
    <property type="entry name" value="TRANS-ACONITATE 2-METHYLTRANSFERASE-RELATED"/>
    <property type="match status" value="1"/>
</dbReference>
<dbReference type="KEGG" id="plig:NAG76_12610"/>
<keyword evidence="2" id="KW-0808">Transferase</keyword>
<feature type="domain" description="Methyltransferase type 11" evidence="1">
    <location>
        <begin position="39"/>
        <end position="128"/>
    </location>
</feature>
<sequence length="255" mass="29221">MDSNQVWKSDLYDKRLSFISEYGKGVVEILNPQEGENILDLGCGTGDLASIIANYGVNVIGMDYSKEMIEKAREKYPHINFEIENGEDFTVKQSFDAVFSNAALHWMKNPEKVLACVWDALSDRGRFVAEFGGYGNVVTIIKSINEVFTEEYGKDATKYNPWYFPTIGEYSTLLEKQGFRVTYAIHFDRPTKLEDGENGLTDWLTSFADNYFADFEEEEKNIIFAKVANKARAELFQNGSWYADYKRIRVMAVKQ</sequence>
<keyword evidence="2" id="KW-0489">Methyltransferase</keyword>
<name>A0A9J6Z9L1_9BACL</name>
<dbReference type="InterPro" id="IPR029063">
    <property type="entry name" value="SAM-dependent_MTases_sf"/>
</dbReference>
<protein>
    <submittedName>
        <fullName evidence="2">Class I SAM-dependent methyltransferase</fullName>
    </submittedName>
</protein>
<evidence type="ECO:0000313" key="2">
    <source>
        <dbReference type="EMBL" id="URN92695.1"/>
    </source>
</evidence>